<feature type="transmembrane region" description="Helical" evidence="1">
    <location>
        <begin position="142"/>
        <end position="162"/>
    </location>
</feature>
<name>A0A1U6IX26_9CLOT</name>
<evidence type="ECO:0008006" key="4">
    <source>
        <dbReference type="Google" id="ProtNLM"/>
    </source>
</evidence>
<keyword evidence="1" id="KW-1133">Transmembrane helix</keyword>
<dbReference type="OrthoDB" id="1655186at2"/>
<keyword evidence="1" id="KW-0812">Transmembrane</keyword>
<dbReference type="PANTHER" id="PTHR41309">
    <property type="entry name" value="MEMBRANE PROTEIN-RELATED"/>
    <property type="match status" value="1"/>
</dbReference>
<keyword evidence="1" id="KW-0472">Membrane</keyword>
<dbReference type="Proteomes" id="UP000190476">
    <property type="component" value="Chromosome I"/>
</dbReference>
<dbReference type="AlphaFoldDB" id="A0A1U6IX26"/>
<reference evidence="3" key="1">
    <citation type="submission" date="2017-03" db="EMBL/GenBank/DDBJ databases">
        <authorList>
            <person name="Falquet L."/>
            <person name="Falquet L."/>
        </authorList>
    </citation>
    <scope>NUCLEOTIDE SEQUENCE [LARGE SCALE GENOMIC DNA]</scope>
</reference>
<feature type="transmembrane region" description="Helical" evidence="1">
    <location>
        <begin position="38"/>
        <end position="57"/>
    </location>
</feature>
<accession>A0A1U6IX26</accession>
<proteinExistence type="predicted"/>
<dbReference type="RefSeq" id="WP_079481068.1">
    <property type="nucleotide sequence ID" value="NZ_CBML010000006.1"/>
</dbReference>
<dbReference type="InterPro" id="IPR025699">
    <property type="entry name" value="ABC2_memb-like"/>
</dbReference>
<evidence type="ECO:0000256" key="1">
    <source>
        <dbReference type="SAM" id="Phobius"/>
    </source>
</evidence>
<organism evidence="2 3">
    <name type="scientific">Clostridium chauvoei JF4335</name>
    <dbReference type="NCBI Taxonomy" id="1351755"/>
    <lineage>
        <taxon>Bacteria</taxon>
        <taxon>Bacillati</taxon>
        <taxon>Bacillota</taxon>
        <taxon>Clostridia</taxon>
        <taxon>Eubacteriales</taxon>
        <taxon>Clostridiaceae</taxon>
        <taxon>Clostridium</taxon>
    </lineage>
</organism>
<feature type="transmembrane region" description="Helical" evidence="1">
    <location>
        <begin position="114"/>
        <end position="135"/>
    </location>
</feature>
<gene>
    <name evidence="2" type="ORF">CCH01_03470</name>
</gene>
<evidence type="ECO:0000313" key="2">
    <source>
        <dbReference type="EMBL" id="SLK12553.1"/>
    </source>
</evidence>
<evidence type="ECO:0000313" key="3">
    <source>
        <dbReference type="Proteomes" id="UP000190476"/>
    </source>
</evidence>
<feature type="transmembrane region" description="Helical" evidence="1">
    <location>
        <begin position="78"/>
        <end position="102"/>
    </location>
</feature>
<feature type="transmembrane region" description="Helical" evidence="1">
    <location>
        <begin position="16"/>
        <end position="32"/>
    </location>
</feature>
<keyword evidence="3" id="KW-1185">Reference proteome</keyword>
<sequence>MSGLILKDLLNLKKQSKVYIAFIIFYGFLAFTSKDTSFLNGVICIFCAMLPITALAYDERSNWDRYALSMPINRKDIIISKYLLGILCSFLGFIICFLFNIFSNSLSKETLALSLLFFGISIILISILLPILFKFGVEKGRLIMMIVLFSPTIIIVAISKLNLSKPSEETINTIIHFAPFIAPIIVLVVLILSIFISLNIYKNKDL</sequence>
<protein>
    <recommendedName>
        <fullName evidence="4">ABC-2 transporter permease</fullName>
    </recommendedName>
</protein>
<feature type="transmembrane region" description="Helical" evidence="1">
    <location>
        <begin position="174"/>
        <end position="201"/>
    </location>
</feature>
<dbReference type="Pfam" id="PF13346">
    <property type="entry name" value="ABC2_membrane_5"/>
    <property type="match status" value="1"/>
</dbReference>
<dbReference type="GeneID" id="66300715"/>
<dbReference type="PANTHER" id="PTHR41309:SF2">
    <property type="entry name" value="MEMBRANE PROTEIN"/>
    <property type="match status" value="1"/>
</dbReference>
<dbReference type="EMBL" id="LT799839">
    <property type="protein sequence ID" value="SLK12553.1"/>
    <property type="molecule type" value="Genomic_DNA"/>
</dbReference>
<dbReference type="STRING" id="1351755.CCH01_03470"/>